<feature type="transmembrane region" description="Helical" evidence="7">
    <location>
        <begin position="21"/>
        <end position="45"/>
    </location>
</feature>
<dbReference type="RefSeq" id="WP_116607042.1">
    <property type="nucleotide sequence ID" value="NZ_JAVDXT010000004.1"/>
</dbReference>
<evidence type="ECO:0000256" key="5">
    <source>
        <dbReference type="ARBA" id="ARBA00022989"/>
    </source>
</evidence>
<keyword evidence="9" id="KW-0762">Sugar transport</keyword>
<comment type="subcellular location">
    <subcellularLocation>
        <location evidence="1 7">Cell membrane</location>
        <topology evidence="1 7">Multi-pass membrane protein</topology>
    </subcellularLocation>
</comment>
<evidence type="ECO:0000313" key="10">
    <source>
        <dbReference type="Proteomes" id="UP001180487"/>
    </source>
</evidence>
<evidence type="ECO:0000256" key="4">
    <source>
        <dbReference type="ARBA" id="ARBA00022692"/>
    </source>
</evidence>
<dbReference type="InterPro" id="IPR050809">
    <property type="entry name" value="UgpAE/MalFG_permease"/>
</dbReference>
<dbReference type="Proteomes" id="UP001180487">
    <property type="component" value="Unassembled WGS sequence"/>
</dbReference>
<dbReference type="SUPFAM" id="SSF161098">
    <property type="entry name" value="MetI-like"/>
    <property type="match status" value="1"/>
</dbReference>
<dbReference type="InterPro" id="IPR035906">
    <property type="entry name" value="MetI-like_sf"/>
</dbReference>
<comment type="caution">
    <text evidence="9">The sequence shown here is derived from an EMBL/GenBank/DDBJ whole genome shotgun (WGS) entry which is preliminary data.</text>
</comment>
<keyword evidence="10" id="KW-1185">Reference proteome</keyword>
<name>A0ABU2CDG7_9BURK</name>
<dbReference type="EMBL" id="JAVDXT010000004">
    <property type="protein sequence ID" value="MDR7379368.1"/>
    <property type="molecule type" value="Genomic_DNA"/>
</dbReference>
<comment type="similarity">
    <text evidence="7">Belongs to the binding-protein-dependent transport system permease family.</text>
</comment>
<dbReference type="PROSITE" id="PS50928">
    <property type="entry name" value="ABC_TM1"/>
    <property type="match status" value="1"/>
</dbReference>
<keyword evidence="3" id="KW-1003">Cell membrane</keyword>
<feature type="transmembrane region" description="Helical" evidence="7">
    <location>
        <begin position="175"/>
        <end position="192"/>
    </location>
</feature>
<dbReference type="CDD" id="cd06261">
    <property type="entry name" value="TM_PBP2"/>
    <property type="match status" value="1"/>
</dbReference>
<keyword evidence="5 7" id="KW-1133">Transmembrane helix</keyword>
<feature type="domain" description="ABC transmembrane type-1" evidence="8">
    <location>
        <begin position="76"/>
        <end position="289"/>
    </location>
</feature>
<organism evidence="9 10">
    <name type="scientific">Rhodoferax ferrireducens</name>
    <dbReference type="NCBI Taxonomy" id="192843"/>
    <lineage>
        <taxon>Bacteria</taxon>
        <taxon>Pseudomonadati</taxon>
        <taxon>Pseudomonadota</taxon>
        <taxon>Betaproteobacteria</taxon>
        <taxon>Burkholderiales</taxon>
        <taxon>Comamonadaceae</taxon>
        <taxon>Rhodoferax</taxon>
    </lineage>
</organism>
<dbReference type="Gene3D" id="1.10.3720.10">
    <property type="entry name" value="MetI-like"/>
    <property type="match status" value="1"/>
</dbReference>
<sequence>MAALRPNRVSPRLARSAPLWMLTPGSFGLLVVSIVPALYTLALAFTHSSLGQPLAAWNGAANFQALWRDSTFAQTLLRTVLYALPASFIQLSLGLLIALLLQALRQGQFVRSLVLLPLMTPPVLVGVAWKLLLAPAGGLVNGTLLRLDWISEPVSLLGSDTWALPAVLLADTWQWLPFVVILCFAALQTLPADVFEAAALDGASPRGTFLKITLPLLAPALLGIFLLRVVMSLKTFDLVYILTAGGPGSATTLASYEVWKTGLQNFNIGAAAAQTLVFSLAVAAVTWPILKALQWVERRTG</sequence>
<protein>
    <submittedName>
        <fullName evidence="9">Multiple sugar transport system permease protein</fullName>
    </submittedName>
</protein>
<keyword evidence="6 7" id="KW-0472">Membrane</keyword>
<proteinExistence type="inferred from homology"/>
<evidence type="ECO:0000256" key="1">
    <source>
        <dbReference type="ARBA" id="ARBA00004651"/>
    </source>
</evidence>
<evidence type="ECO:0000313" key="9">
    <source>
        <dbReference type="EMBL" id="MDR7379368.1"/>
    </source>
</evidence>
<evidence type="ECO:0000256" key="7">
    <source>
        <dbReference type="RuleBase" id="RU363032"/>
    </source>
</evidence>
<feature type="transmembrane region" description="Helical" evidence="7">
    <location>
        <begin position="268"/>
        <end position="290"/>
    </location>
</feature>
<evidence type="ECO:0000259" key="8">
    <source>
        <dbReference type="PROSITE" id="PS50928"/>
    </source>
</evidence>
<evidence type="ECO:0000256" key="3">
    <source>
        <dbReference type="ARBA" id="ARBA00022475"/>
    </source>
</evidence>
<accession>A0ABU2CDG7</accession>
<gene>
    <name evidence="9" type="ORF">J2X19_004062</name>
</gene>
<dbReference type="PANTHER" id="PTHR43227">
    <property type="entry name" value="BLL4140 PROTEIN"/>
    <property type="match status" value="1"/>
</dbReference>
<keyword evidence="2 7" id="KW-0813">Transport</keyword>
<evidence type="ECO:0000256" key="6">
    <source>
        <dbReference type="ARBA" id="ARBA00023136"/>
    </source>
</evidence>
<dbReference type="PANTHER" id="PTHR43227:SF11">
    <property type="entry name" value="BLL4140 PROTEIN"/>
    <property type="match status" value="1"/>
</dbReference>
<feature type="transmembrane region" description="Helical" evidence="7">
    <location>
        <begin position="212"/>
        <end position="231"/>
    </location>
</feature>
<keyword evidence="4 7" id="KW-0812">Transmembrane</keyword>
<dbReference type="InterPro" id="IPR000515">
    <property type="entry name" value="MetI-like"/>
</dbReference>
<reference evidence="9 10" key="1">
    <citation type="submission" date="2023-07" db="EMBL/GenBank/DDBJ databases">
        <title>Sorghum-associated microbial communities from plants grown in Nebraska, USA.</title>
        <authorList>
            <person name="Schachtman D."/>
        </authorList>
    </citation>
    <scope>NUCLEOTIDE SEQUENCE [LARGE SCALE GENOMIC DNA]</scope>
    <source>
        <strain evidence="9 10">BE313</strain>
    </source>
</reference>
<evidence type="ECO:0000256" key="2">
    <source>
        <dbReference type="ARBA" id="ARBA00022448"/>
    </source>
</evidence>
<feature type="transmembrane region" description="Helical" evidence="7">
    <location>
        <begin position="80"/>
        <end position="101"/>
    </location>
</feature>
<feature type="transmembrane region" description="Helical" evidence="7">
    <location>
        <begin position="113"/>
        <end position="133"/>
    </location>
</feature>
<dbReference type="Pfam" id="PF00528">
    <property type="entry name" value="BPD_transp_1"/>
    <property type="match status" value="1"/>
</dbReference>